<accession>A0A853ZVJ7</accession>
<evidence type="ECO:0000313" key="2">
    <source>
        <dbReference type="Proteomes" id="UP000185990"/>
    </source>
</evidence>
<protein>
    <submittedName>
        <fullName evidence="1">DUF3313 domain-containing protein</fullName>
    </submittedName>
</protein>
<name>A0A853ZVJ7_9PSED</name>
<dbReference type="EMBL" id="MPJD01000029">
    <property type="protein sequence ID" value="OKA19524.1"/>
    <property type="molecule type" value="Genomic_DNA"/>
</dbReference>
<dbReference type="AlphaFoldDB" id="A0A853ZVJ7"/>
<evidence type="ECO:0000313" key="1">
    <source>
        <dbReference type="EMBL" id="OKA19524.1"/>
    </source>
</evidence>
<dbReference type="Pfam" id="PF11769">
    <property type="entry name" value="DUF3313"/>
    <property type="match status" value="1"/>
</dbReference>
<proteinExistence type="predicted"/>
<organism evidence="1 2">
    <name type="scientific">Pseudomonas versuta</name>
    <dbReference type="NCBI Taxonomy" id="1788301"/>
    <lineage>
        <taxon>Bacteria</taxon>
        <taxon>Pseudomonadati</taxon>
        <taxon>Pseudomonadota</taxon>
        <taxon>Gammaproteobacteria</taxon>
        <taxon>Pseudomonadales</taxon>
        <taxon>Pseudomonadaceae</taxon>
        <taxon>Pseudomonas</taxon>
    </lineage>
</organism>
<dbReference type="Proteomes" id="UP000185990">
    <property type="component" value="Unassembled WGS sequence"/>
</dbReference>
<reference evidence="1 2" key="1">
    <citation type="submission" date="2016-11" db="EMBL/GenBank/DDBJ databases">
        <title>Draft genome of Pseudomonas versuta A4R1.12.</title>
        <authorList>
            <person name="See-Too W.-S."/>
        </authorList>
    </citation>
    <scope>NUCLEOTIDE SEQUENCE [LARGE SCALE GENOMIC DNA]</scope>
    <source>
        <strain evidence="1 2">A4R1.12</strain>
    </source>
</reference>
<comment type="caution">
    <text evidence="1">The sequence shown here is derived from an EMBL/GenBank/DDBJ whole genome shotgun (WGS) entry which is preliminary data.</text>
</comment>
<dbReference type="InterPro" id="IPR021747">
    <property type="entry name" value="DUF3313"/>
</dbReference>
<gene>
    <name evidence="1" type="ORF">BOH74_17670</name>
</gene>
<sequence length="223" mass="24455">MSLTACAGKAISPGEYSGFLQDYSQLTEKKLPDGQRVLTWVNPQITHYTRVYIEPSQFYLPLLPSERRSEAMLTELSHYYDAALKQELGKVMTVVATPGPCTLIVRPAITSVSATTQGLRFYEWLPVTLLAAGVSTAIGIRDQDTQITTEVAVVDACNQAVVAQVIRKNVGLTLKNDKQAMTVDDFKPVLDDWALAMRQAYLSAGNQAHAHDFASSPVTPCVY</sequence>